<sequence length="111" mass="12275">MSHDTRRSPRRQPTGTIPVHDFIADAPIGRLGNLSEGGMLLLASVPLVEDALYQLRFALPDRDGRQVEIDAGVHLLWSEPAHAPGQAWAGFRFVALSDAHRERLREWVGGT</sequence>
<dbReference type="InterPro" id="IPR009875">
    <property type="entry name" value="PilZ_domain"/>
</dbReference>
<reference evidence="2" key="2">
    <citation type="submission" date="2020-09" db="EMBL/GenBank/DDBJ databases">
        <authorList>
            <person name="Sun Q."/>
            <person name="Ohkuma M."/>
        </authorList>
    </citation>
    <scope>NUCLEOTIDE SEQUENCE</scope>
    <source>
        <strain evidence="2">JCM 13306</strain>
    </source>
</reference>
<dbReference type="Proteomes" id="UP000623958">
    <property type="component" value="Unassembled WGS sequence"/>
</dbReference>
<dbReference type="Pfam" id="PF07238">
    <property type="entry name" value="PilZ"/>
    <property type="match status" value="1"/>
</dbReference>
<dbReference type="AlphaFoldDB" id="A0A919F500"/>
<protein>
    <submittedName>
        <fullName evidence="2">PilZ domain-containing protein</fullName>
    </submittedName>
</protein>
<keyword evidence="3" id="KW-1185">Reference proteome</keyword>
<comment type="caution">
    <text evidence="2">The sequence shown here is derived from an EMBL/GenBank/DDBJ whole genome shotgun (WGS) entry which is preliminary data.</text>
</comment>
<reference evidence="2" key="1">
    <citation type="journal article" date="2014" name="Int. J. Syst. Evol. Microbiol.">
        <title>Complete genome sequence of Corynebacterium casei LMG S-19264T (=DSM 44701T), isolated from a smear-ripened cheese.</title>
        <authorList>
            <consortium name="US DOE Joint Genome Institute (JGI-PGF)"/>
            <person name="Walter F."/>
            <person name="Albersmeier A."/>
            <person name="Kalinowski J."/>
            <person name="Ruckert C."/>
        </authorList>
    </citation>
    <scope>NUCLEOTIDE SEQUENCE</scope>
    <source>
        <strain evidence="2">JCM 13306</strain>
    </source>
</reference>
<dbReference type="Gene3D" id="2.40.10.220">
    <property type="entry name" value="predicted glycosyltransferase like domains"/>
    <property type="match status" value="1"/>
</dbReference>
<dbReference type="GO" id="GO:0035438">
    <property type="term" value="F:cyclic-di-GMP binding"/>
    <property type="evidence" value="ECO:0007669"/>
    <property type="project" value="InterPro"/>
</dbReference>
<dbReference type="EMBL" id="BNBA01000002">
    <property type="protein sequence ID" value="GHH47544.1"/>
    <property type="molecule type" value="Genomic_DNA"/>
</dbReference>
<proteinExistence type="predicted"/>
<evidence type="ECO:0000313" key="3">
    <source>
        <dbReference type="Proteomes" id="UP000623958"/>
    </source>
</evidence>
<dbReference type="RefSeq" id="WP_434027338.1">
    <property type="nucleotide sequence ID" value="NZ_BNBA01000002.1"/>
</dbReference>
<accession>A0A919F500</accession>
<name>A0A919F500_9XANT</name>
<feature type="domain" description="PilZ" evidence="1">
    <location>
        <begin position="5"/>
        <end position="108"/>
    </location>
</feature>
<gene>
    <name evidence="2" type="ORF">GCM10009090_04160</name>
</gene>
<evidence type="ECO:0000313" key="2">
    <source>
        <dbReference type="EMBL" id="GHH47544.1"/>
    </source>
</evidence>
<organism evidence="2 3">
    <name type="scientific">Xanthomonas boreopolis</name>
    <dbReference type="NCBI Taxonomy" id="86183"/>
    <lineage>
        <taxon>Bacteria</taxon>
        <taxon>Pseudomonadati</taxon>
        <taxon>Pseudomonadota</taxon>
        <taxon>Gammaproteobacteria</taxon>
        <taxon>Lysobacterales</taxon>
        <taxon>Lysobacteraceae</taxon>
        <taxon>Xanthomonas</taxon>
    </lineage>
</organism>
<evidence type="ECO:0000259" key="1">
    <source>
        <dbReference type="Pfam" id="PF07238"/>
    </source>
</evidence>